<gene>
    <name evidence="1" type="ORF">CFBP5477_010030</name>
</gene>
<evidence type="ECO:0000313" key="2">
    <source>
        <dbReference type="Proteomes" id="UP000298664"/>
    </source>
</evidence>
<evidence type="ECO:0000313" key="1">
    <source>
        <dbReference type="EMBL" id="WHA40173.1"/>
    </source>
</evidence>
<organism evidence="1 2">
    <name type="scientific">Agrobacterium larrymoorei</name>
    <dbReference type="NCBI Taxonomy" id="160699"/>
    <lineage>
        <taxon>Bacteria</taxon>
        <taxon>Pseudomonadati</taxon>
        <taxon>Pseudomonadota</taxon>
        <taxon>Alphaproteobacteria</taxon>
        <taxon>Hyphomicrobiales</taxon>
        <taxon>Rhizobiaceae</taxon>
        <taxon>Rhizobium/Agrobacterium group</taxon>
        <taxon>Agrobacterium</taxon>
    </lineage>
</organism>
<proteinExistence type="predicted"/>
<reference evidence="1" key="1">
    <citation type="submission" date="2023-05" db="EMBL/GenBank/DDBJ databases">
        <title>Complete genome sequence of Agrobacterium larrymoorei CFBP5477.</title>
        <authorList>
            <person name="Yen H.-C."/>
            <person name="Chou L."/>
            <person name="Lin Y.-C."/>
            <person name="Lai E.-M."/>
            <person name="Kuo C.-H."/>
        </authorList>
    </citation>
    <scope>NUCLEOTIDE SEQUENCE</scope>
    <source>
        <strain evidence="1">CFBP5477</strain>
    </source>
</reference>
<name>A0AAF0H9C1_9HYPH</name>
<dbReference type="EMBL" id="CP124733">
    <property type="protein sequence ID" value="WHA40173.1"/>
    <property type="molecule type" value="Genomic_DNA"/>
</dbReference>
<sequence>MTNFSDQIPRSNEAYEFLPLFHTCEAFQARTYIKNRELKTTDVCEVFEEPITYLFYGRPAYKYAVKGGGHTNLANYPVCFIFDVDLLPEIKRIYPFDTGALHHKMLSNFIHSDNTVAHFELEPERNRIADIVLHFHGSNQNYLSGTVDPKTYDPLDFESIAYTEMHKSYVPDKSDERRITIEVHAPEMLRLKDGSLKAMIIPTPMLGSKLLNDFVDDTEVDVRTYDIDIWDPIYGFAGIARVARSYIAEMAARSDVE</sequence>
<dbReference type="AlphaFoldDB" id="A0AAF0H9C1"/>
<dbReference type="RefSeq" id="WP_137394621.1">
    <property type="nucleotide sequence ID" value="NZ_CP124733.1"/>
</dbReference>
<protein>
    <submittedName>
        <fullName evidence="1">Uncharacterized protein</fullName>
    </submittedName>
</protein>
<accession>A0AAF0H9C1</accession>
<dbReference type="Proteomes" id="UP000298664">
    <property type="component" value="Chromosome Circular"/>
</dbReference>